<dbReference type="EMBL" id="QXTE01000082">
    <property type="protein sequence ID" value="TFK07564.1"/>
    <property type="molecule type" value="Genomic_DNA"/>
</dbReference>
<proteinExistence type="predicted"/>
<name>A0A4D9ENL4_9SAUR</name>
<accession>A0A4D9ENL4</accession>
<dbReference type="Proteomes" id="UP000297703">
    <property type="component" value="Unassembled WGS sequence"/>
</dbReference>
<reference evidence="1 2" key="1">
    <citation type="submission" date="2019-04" db="EMBL/GenBank/DDBJ databases">
        <title>Draft genome of the big-headed turtle Platysternon megacephalum.</title>
        <authorList>
            <person name="Gong S."/>
        </authorList>
    </citation>
    <scope>NUCLEOTIDE SEQUENCE [LARGE SCALE GENOMIC DNA]</scope>
    <source>
        <strain evidence="1">DO16091913</strain>
        <tissue evidence="1">Muscle</tissue>
    </source>
</reference>
<evidence type="ECO:0000313" key="2">
    <source>
        <dbReference type="Proteomes" id="UP000297703"/>
    </source>
</evidence>
<organism evidence="1 2">
    <name type="scientific">Platysternon megacephalum</name>
    <name type="common">big-headed turtle</name>
    <dbReference type="NCBI Taxonomy" id="55544"/>
    <lineage>
        <taxon>Eukaryota</taxon>
        <taxon>Metazoa</taxon>
        <taxon>Chordata</taxon>
        <taxon>Craniata</taxon>
        <taxon>Vertebrata</taxon>
        <taxon>Euteleostomi</taxon>
        <taxon>Archelosauria</taxon>
        <taxon>Testudinata</taxon>
        <taxon>Testudines</taxon>
        <taxon>Cryptodira</taxon>
        <taxon>Durocryptodira</taxon>
        <taxon>Testudinoidea</taxon>
        <taxon>Platysternidae</taxon>
        <taxon>Platysternon</taxon>
    </lineage>
</organism>
<reference evidence="1 2" key="2">
    <citation type="submission" date="2019-04" db="EMBL/GenBank/DDBJ databases">
        <title>The genome sequence of big-headed turtle.</title>
        <authorList>
            <person name="Gong S."/>
        </authorList>
    </citation>
    <scope>NUCLEOTIDE SEQUENCE [LARGE SCALE GENOMIC DNA]</scope>
    <source>
        <strain evidence="1">DO16091913</strain>
        <tissue evidence="1">Muscle</tissue>
    </source>
</reference>
<protein>
    <submittedName>
        <fullName evidence="1">ETS translocation variant 3</fullName>
    </submittedName>
</protein>
<evidence type="ECO:0000313" key="1">
    <source>
        <dbReference type="EMBL" id="TFK07564.1"/>
    </source>
</evidence>
<keyword evidence="2" id="KW-1185">Reference proteome</keyword>
<sequence>MLGAIDQTIPALPSGAAALETCLCTGGKGLWSGSGGCEQGSSGEGDYSMNAAVAWYLCLCCILPGDCMWGRKCWDVLIPNPWREQGEVWYSPTAPRRKPWHPGSSRC</sequence>
<dbReference type="AlphaFoldDB" id="A0A4D9ENL4"/>
<comment type="caution">
    <text evidence="1">The sequence shown here is derived from an EMBL/GenBank/DDBJ whole genome shotgun (WGS) entry which is preliminary data.</text>
</comment>
<gene>
    <name evidence="1" type="ORF">DR999_PMT09613</name>
</gene>